<dbReference type="Proteomes" id="UP000179807">
    <property type="component" value="Unassembled WGS sequence"/>
</dbReference>
<dbReference type="GeneID" id="94843192"/>
<evidence type="ECO:0000313" key="2">
    <source>
        <dbReference type="Proteomes" id="UP000179807"/>
    </source>
</evidence>
<organism evidence="1 2">
    <name type="scientific">Tritrichomonas foetus</name>
    <dbReference type="NCBI Taxonomy" id="1144522"/>
    <lineage>
        <taxon>Eukaryota</taxon>
        <taxon>Metamonada</taxon>
        <taxon>Parabasalia</taxon>
        <taxon>Tritrichomonadida</taxon>
        <taxon>Tritrichomonadidae</taxon>
        <taxon>Tritrichomonas</taxon>
    </lineage>
</organism>
<proteinExistence type="predicted"/>
<accession>A0A1J4JNX2</accession>
<dbReference type="VEuPathDB" id="TrichDB:TRFO_32420"/>
<dbReference type="AlphaFoldDB" id="A0A1J4JNX2"/>
<reference evidence="1" key="1">
    <citation type="submission" date="2016-10" db="EMBL/GenBank/DDBJ databases">
        <authorList>
            <person name="Benchimol M."/>
            <person name="Almeida L.G."/>
            <person name="Vasconcelos A.T."/>
            <person name="Perreira-Neves A."/>
            <person name="Rosa I.A."/>
            <person name="Tasca T."/>
            <person name="Bogo M.R."/>
            <person name="de Souza W."/>
        </authorList>
    </citation>
    <scope>NUCLEOTIDE SEQUENCE [LARGE SCALE GENOMIC DNA]</scope>
    <source>
        <strain evidence="1">K</strain>
    </source>
</reference>
<keyword evidence="2" id="KW-1185">Reference proteome</keyword>
<dbReference type="EMBL" id="MLAK01000939">
    <property type="protein sequence ID" value="OHT00747.1"/>
    <property type="molecule type" value="Genomic_DNA"/>
</dbReference>
<sequence>MEKSDEIQCNSEVLEFTVNTFKNLAIKSGFTLLGNVWETDHRNETELIKWKDTLWSEIEVLFFLMDD</sequence>
<dbReference type="RefSeq" id="XP_068353883.1">
    <property type="nucleotide sequence ID" value="XM_068508488.1"/>
</dbReference>
<protein>
    <submittedName>
        <fullName evidence="1">Uncharacterized protein</fullName>
    </submittedName>
</protein>
<comment type="caution">
    <text evidence="1">The sequence shown here is derived from an EMBL/GenBank/DDBJ whole genome shotgun (WGS) entry which is preliminary data.</text>
</comment>
<evidence type="ECO:0000313" key="1">
    <source>
        <dbReference type="EMBL" id="OHT00747.1"/>
    </source>
</evidence>
<gene>
    <name evidence="1" type="ORF">TRFO_32420</name>
</gene>
<name>A0A1J4JNX2_9EUKA</name>